<gene>
    <name evidence="1" type="ORF">LTR05_007482</name>
</gene>
<keyword evidence="2" id="KW-1185">Reference proteome</keyword>
<protein>
    <submittedName>
        <fullName evidence="1">Uncharacterized protein</fullName>
    </submittedName>
</protein>
<evidence type="ECO:0000313" key="1">
    <source>
        <dbReference type="EMBL" id="KAK5082336.1"/>
    </source>
</evidence>
<dbReference type="AlphaFoldDB" id="A0AAN7SV73"/>
<proteinExistence type="predicted"/>
<reference evidence="1 2" key="1">
    <citation type="submission" date="2023-08" db="EMBL/GenBank/DDBJ databases">
        <title>Black Yeasts Isolated from many extreme environments.</title>
        <authorList>
            <person name="Coleine C."/>
            <person name="Stajich J.E."/>
            <person name="Selbmann L."/>
        </authorList>
    </citation>
    <scope>NUCLEOTIDE SEQUENCE [LARGE SCALE GENOMIC DNA]</scope>
    <source>
        <strain evidence="1 2">CCFEE 5910</strain>
    </source>
</reference>
<evidence type="ECO:0000313" key="2">
    <source>
        <dbReference type="Proteomes" id="UP001309876"/>
    </source>
</evidence>
<accession>A0AAN7SV73</accession>
<organism evidence="1 2">
    <name type="scientific">Lithohypha guttulata</name>
    <dbReference type="NCBI Taxonomy" id="1690604"/>
    <lineage>
        <taxon>Eukaryota</taxon>
        <taxon>Fungi</taxon>
        <taxon>Dikarya</taxon>
        <taxon>Ascomycota</taxon>
        <taxon>Pezizomycotina</taxon>
        <taxon>Eurotiomycetes</taxon>
        <taxon>Chaetothyriomycetidae</taxon>
        <taxon>Chaetothyriales</taxon>
        <taxon>Trichomeriaceae</taxon>
        <taxon>Lithohypha</taxon>
    </lineage>
</organism>
<dbReference type="EMBL" id="JAVRRJ010000008">
    <property type="protein sequence ID" value="KAK5082336.1"/>
    <property type="molecule type" value="Genomic_DNA"/>
</dbReference>
<name>A0AAN7SV73_9EURO</name>
<comment type="caution">
    <text evidence="1">The sequence shown here is derived from an EMBL/GenBank/DDBJ whole genome shotgun (WGS) entry which is preliminary data.</text>
</comment>
<dbReference type="InterPro" id="IPR021109">
    <property type="entry name" value="Peptidase_aspartic_dom_sf"/>
</dbReference>
<dbReference type="Proteomes" id="UP001309876">
    <property type="component" value="Unassembled WGS sequence"/>
</dbReference>
<dbReference type="Gene3D" id="2.40.70.10">
    <property type="entry name" value="Acid Proteases"/>
    <property type="match status" value="1"/>
</dbReference>
<sequence length="248" mass="27699">MADGSTHEIKYETILDIRIGKYRVKWKFEVGAGTLEPQDMLLGMDWLQKLNPQISFRPLALKVNGPDGRSYELIGSPTRDWCGTHGYEDEQEAMGALVREGCVPDMAHHMAMVDMAMSVEVDKCSPATCVEGNEKGTKDKASLKEEIKWVNWKEIFPGMTWLPSTPNEQATTAPTLKVETAKTEARHDNNKVLYKQAQLKPESLNDVQKLQSTAAKSGSKAAKDVEKTKSIALAGKSADKRRKYDLFH</sequence>